<dbReference type="Proteomes" id="UP000321230">
    <property type="component" value="Unassembled WGS sequence"/>
</dbReference>
<keyword evidence="1" id="KW-0472">Membrane</keyword>
<dbReference type="RefSeq" id="WP_146794094.1">
    <property type="nucleotide sequence ID" value="NZ_BARC01000004.1"/>
</dbReference>
<sequence>MSVSSAKPLSSRNWFSKASAGSVFGLGLTFAIAGIIGLLIHSDAMPMSASGQLLMWLIPTLWIAILGACFMFRSGLRAWAVLGALNIVLWGVFFTMRATFS</sequence>
<dbReference type="EMBL" id="BJUZ01000001">
    <property type="protein sequence ID" value="GEK92949.1"/>
    <property type="molecule type" value="Genomic_DNA"/>
</dbReference>
<reference evidence="2 3" key="1">
    <citation type="submission" date="2019-07" db="EMBL/GenBank/DDBJ databases">
        <title>Whole genome shotgun sequence of Gluconobacter wancherniae NBRC 103581.</title>
        <authorList>
            <person name="Hosoyama A."/>
            <person name="Uohara A."/>
            <person name="Ohji S."/>
            <person name="Ichikawa N."/>
        </authorList>
    </citation>
    <scope>NUCLEOTIDE SEQUENCE [LARGE SCALE GENOMIC DNA]</scope>
    <source>
        <strain evidence="2 3">NBRC 103581</strain>
    </source>
</reference>
<feature type="transmembrane region" description="Helical" evidence="1">
    <location>
        <begin position="20"/>
        <end position="41"/>
    </location>
</feature>
<keyword evidence="1" id="KW-0812">Transmembrane</keyword>
<dbReference type="OrthoDB" id="7509319at2"/>
<organism evidence="2 3">
    <name type="scientific">Gluconobacter wancherniae NBRC 103581</name>
    <dbReference type="NCBI Taxonomy" id="656744"/>
    <lineage>
        <taxon>Bacteria</taxon>
        <taxon>Pseudomonadati</taxon>
        <taxon>Pseudomonadota</taxon>
        <taxon>Alphaproteobacteria</taxon>
        <taxon>Acetobacterales</taxon>
        <taxon>Acetobacteraceae</taxon>
        <taxon>Gluconobacter</taxon>
    </lineage>
</organism>
<evidence type="ECO:0000256" key="1">
    <source>
        <dbReference type="SAM" id="Phobius"/>
    </source>
</evidence>
<gene>
    <name evidence="2" type="ORF">GWA01_07190</name>
</gene>
<evidence type="ECO:0000313" key="3">
    <source>
        <dbReference type="Proteomes" id="UP000321230"/>
    </source>
</evidence>
<proteinExistence type="predicted"/>
<feature type="transmembrane region" description="Helical" evidence="1">
    <location>
        <begin position="53"/>
        <end position="73"/>
    </location>
</feature>
<keyword evidence="3" id="KW-1185">Reference proteome</keyword>
<protein>
    <submittedName>
        <fullName evidence="2">Uncharacterized protein</fullName>
    </submittedName>
</protein>
<dbReference type="AlphaFoldDB" id="A0A511AXL5"/>
<keyword evidence="1" id="KW-1133">Transmembrane helix</keyword>
<comment type="caution">
    <text evidence="2">The sequence shown here is derived from an EMBL/GenBank/DDBJ whole genome shotgun (WGS) entry which is preliminary data.</text>
</comment>
<name>A0A511AXL5_9PROT</name>
<feature type="transmembrane region" description="Helical" evidence="1">
    <location>
        <begin position="79"/>
        <end position="100"/>
    </location>
</feature>
<evidence type="ECO:0000313" key="2">
    <source>
        <dbReference type="EMBL" id="GEK92949.1"/>
    </source>
</evidence>
<accession>A0A511AXL5</accession>